<evidence type="ECO:0000259" key="3">
    <source>
        <dbReference type="Pfam" id="PF16344"/>
    </source>
</evidence>
<dbReference type="Pfam" id="PF16344">
    <property type="entry name" value="FecR_C"/>
    <property type="match status" value="1"/>
</dbReference>
<protein>
    <submittedName>
        <fullName evidence="4">FecR family protein</fullName>
    </submittedName>
</protein>
<feature type="transmembrane region" description="Helical" evidence="1">
    <location>
        <begin position="87"/>
        <end position="110"/>
    </location>
</feature>
<dbReference type="Gene3D" id="2.60.120.1440">
    <property type="match status" value="1"/>
</dbReference>
<dbReference type="InterPro" id="IPR006860">
    <property type="entry name" value="FecR"/>
</dbReference>
<proteinExistence type="predicted"/>
<dbReference type="EMBL" id="VLLG01000002">
    <property type="protein sequence ID" value="TWI91590.1"/>
    <property type="molecule type" value="Genomic_DNA"/>
</dbReference>
<keyword evidence="1" id="KW-0812">Transmembrane</keyword>
<dbReference type="PIRSF" id="PIRSF018266">
    <property type="entry name" value="FecR"/>
    <property type="match status" value="1"/>
</dbReference>
<evidence type="ECO:0000313" key="4">
    <source>
        <dbReference type="EMBL" id="TWI91590.1"/>
    </source>
</evidence>
<feature type="domain" description="Protein FecR C-terminal" evidence="3">
    <location>
        <begin position="310"/>
        <end position="373"/>
    </location>
</feature>
<dbReference type="AlphaFoldDB" id="A0A562TF31"/>
<dbReference type="RefSeq" id="WP_145710734.1">
    <property type="nucleotide sequence ID" value="NZ_BAAAFY010000001.1"/>
</dbReference>
<feature type="domain" description="FecR protein" evidence="2">
    <location>
        <begin position="178"/>
        <end position="267"/>
    </location>
</feature>
<dbReference type="Pfam" id="PF04773">
    <property type="entry name" value="FecR"/>
    <property type="match status" value="1"/>
</dbReference>
<dbReference type="InterPro" id="IPR032508">
    <property type="entry name" value="FecR_C"/>
</dbReference>
<evidence type="ECO:0000259" key="2">
    <source>
        <dbReference type="Pfam" id="PF04773"/>
    </source>
</evidence>
<dbReference type="Proteomes" id="UP000316778">
    <property type="component" value="Unassembled WGS sequence"/>
</dbReference>
<dbReference type="InterPro" id="IPR012373">
    <property type="entry name" value="Ferrdict_sens_TM"/>
</dbReference>
<gene>
    <name evidence="4" type="ORF">LX66_0964</name>
</gene>
<keyword evidence="5" id="KW-1185">Reference proteome</keyword>
<accession>A0A562TF31</accession>
<comment type="caution">
    <text evidence="4">The sequence shown here is derived from an EMBL/GenBank/DDBJ whole genome shotgun (WGS) entry which is preliminary data.</text>
</comment>
<dbReference type="PANTHER" id="PTHR30273">
    <property type="entry name" value="PERIPLASMIC SIGNAL SENSOR AND SIGMA FACTOR ACTIVATOR FECR-RELATED"/>
    <property type="match status" value="1"/>
</dbReference>
<organism evidence="4 5">
    <name type="scientific">Chitinophaga japonensis</name>
    <name type="common">Flexibacter japonensis</name>
    <dbReference type="NCBI Taxonomy" id="104662"/>
    <lineage>
        <taxon>Bacteria</taxon>
        <taxon>Pseudomonadati</taxon>
        <taxon>Bacteroidota</taxon>
        <taxon>Chitinophagia</taxon>
        <taxon>Chitinophagales</taxon>
        <taxon>Chitinophagaceae</taxon>
        <taxon>Chitinophaga</taxon>
    </lineage>
</organism>
<keyword evidence="1" id="KW-1133">Transmembrane helix</keyword>
<reference evidence="4 5" key="1">
    <citation type="journal article" date="2013" name="Stand. Genomic Sci.">
        <title>Genomic Encyclopedia of Type Strains, Phase I: The one thousand microbial genomes (KMG-I) project.</title>
        <authorList>
            <person name="Kyrpides N.C."/>
            <person name="Woyke T."/>
            <person name="Eisen J.A."/>
            <person name="Garrity G."/>
            <person name="Lilburn T.G."/>
            <person name="Beck B.J."/>
            <person name="Whitman W.B."/>
            <person name="Hugenholtz P."/>
            <person name="Klenk H.P."/>
        </authorList>
    </citation>
    <scope>NUCLEOTIDE SEQUENCE [LARGE SCALE GENOMIC DNA]</scope>
    <source>
        <strain evidence="4 5">DSM 13484</strain>
    </source>
</reference>
<evidence type="ECO:0000313" key="5">
    <source>
        <dbReference type="Proteomes" id="UP000316778"/>
    </source>
</evidence>
<keyword evidence="1" id="KW-0472">Membrane</keyword>
<dbReference type="OrthoDB" id="643697at2"/>
<name>A0A562TF31_CHIJA</name>
<evidence type="ECO:0000256" key="1">
    <source>
        <dbReference type="SAM" id="Phobius"/>
    </source>
</evidence>
<sequence length="378" mass="42095">MAHNRQHIRLMMIERIAGTLAEQDEAVLERLIREDKAVAQQWQELRAVFDTPEAAAEMGRLEERQQRVWRHIDPQRRLAVAPRRRSLITRIAAAAVILAAVAAGALYFLLRPHSSPSLQADVSRQVELRLANGQTINVSGAGHTISLGAAQLQNSNKTLSYKGADSSNAGINELTVPVGMDYKVLLSDGTEVWLNAVTTLRFPFRFTGNTREVTINGEAYLKVAADAQRPFIVHMPHGHVQVLGTAFNVNSYDTGLVKVSLVAGAVRLRADNSTATLQPGQEGVYGTGEAIRVRPFDEKDILGWMQGVQVFYNAPVREISKVLSRWYGIKVQLDDPRLADEKFTGFIERSKPPRVFLEQLKMTTALDYYFDGEVLHLK</sequence>
<dbReference type="Gene3D" id="3.55.50.30">
    <property type="match status" value="1"/>
</dbReference>
<dbReference type="GO" id="GO:0016989">
    <property type="term" value="F:sigma factor antagonist activity"/>
    <property type="evidence" value="ECO:0007669"/>
    <property type="project" value="TreeGrafter"/>
</dbReference>
<dbReference type="PANTHER" id="PTHR30273:SF2">
    <property type="entry name" value="PROTEIN FECR"/>
    <property type="match status" value="1"/>
</dbReference>